<protein>
    <submittedName>
        <fullName evidence="1">Uncharacterized protein</fullName>
    </submittedName>
</protein>
<evidence type="ECO:0000313" key="2">
    <source>
        <dbReference type="Proteomes" id="UP000439994"/>
    </source>
</evidence>
<dbReference type="AlphaFoldDB" id="A0A6N8F8F8"/>
<reference evidence="1 2" key="1">
    <citation type="submission" date="2019-11" db="EMBL/GenBank/DDBJ databases">
        <title>P. haliotis isolates from Z. marina roots.</title>
        <authorList>
            <person name="Cohen M."/>
            <person name="Jospin G."/>
            <person name="Eisen J.A."/>
            <person name="Coil D.A."/>
        </authorList>
    </citation>
    <scope>NUCLEOTIDE SEQUENCE [LARGE SCALE GENOMIC DNA]</scope>
    <source>
        <strain evidence="1 2">UCD-MCMsp1aY</strain>
    </source>
</reference>
<name>A0A6N8F8F8_9GAMM</name>
<gene>
    <name evidence="1" type="ORF">GNP35_01950</name>
</gene>
<sequence>MSVIGLDTKLPVPPQRKNATLNPYAVTILQEWNKCSGPLSFKRAFALKLNEVLENNKLLRFFHNDKKPSFISNNMKIVIAAQYHAENRMLARDYGVALFENENKPSQAIITQSSKFRTRLVNWLIGSDLGANVNSNTSRIAGKAPTNKKLILVSLLLAVKERLQSYFFNSIRKQTLLDGVFVPNSQFVYAKKVLSNTSELAQVHEHNLDCHYFIVLDTTQVPKKFVKRSLANIESVFGSGVTIVQIDESVETSNNTIDVSCYQGVIYHSAWDLFLPEMLMSLNQFLKSKHDVFAVQTENIDWHHAIYSQNEEHLTNIACKFTEHQKKTGLKSLSEIVKTFKLLDNNRSCLQMREPLLQVRLNKPNAL</sequence>
<accession>A0A6N8F8F8</accession>
<dbReference type="RefSeq" id="WP_155694031.1">
    <property type="nucleotide sequence ID" value="NZ_WOCD01000001.1"/>
</dbReference>
<proteinExistence type="predicted"/>
<dbReference type="EMBL" id="WOCD01000001">
    <property type="protein sequence ID" value="MUH71367.1"/>
    <property type="molecule type" value="Genomic_DNA"/>
</dbReference>
<keyword evidence="2" id="KW-1185">Reference proteome</keyword>
<evidence type="ECO:0000313" key="1">
    <source>
        <dbReference type="EMBL" id="MUH71367.1"/>
    </source>
</evidence>
<dbReference type="Proteomes" id="UP000439994">
    <property type="component" value="Unassembled WGS sequence"/>
</dbReference>
<comment type="caution">
    <text evidence="1">The sequence shown here is derived from an EMBL/GenBank/DDBJ whole genome shotgun (WGS) entry which is preliminary data.</text>
</comment>
<organism evidence="1 2">
    <name type="scientific">Psychrosphaera haliotis</name>
    <dbReference type="NCBI Taxonomy" id="555083"/>
    <lineage>
        <taxon>Bacteria</taxon>
        <taxon>Pseudomonadati</taxon>
        <taxon>Pseudomonadota</taxon>
        <taxon>Gammaproteobacteria</taxon>
        <taxon>Alteromonadales</taxon>
        <taxon>Pseudoalteromonadaceae</taxon>
        <taxon>Psychrosphaera</taxon>
    </lineage>
</organism>